<reference evidence="1" key="1">
    <citation type="submission" date="2022-04" db="EMBL/GenBank/DDBJ databases">
        <title>Corynebacterium kalidii LD5P10.</title>
        <authorList>
            <person name="Sun J.Q."/>
        </authorList>
    </citation>
    <scope>NUCLEOTIDE SEQUENCE</scope>
    <source>
        <strain evidence="1">LD5P10</strain>
    </source>
</reference>
<dbReference type="Proteomes" id="UP001139207">
    <property type="component" value="Unassembled WGS sequence"/>
</dbReference>
<sequence length="96" mass="10803">MTTMFRSQRRALLALADTGVCEVWHARDFIDDGYALPACHDRGGHSCMRDTCDGWWRWVLTDHGRHVVWLLRAISDELAQDTAPPLTQLTIPGVAA</sequence>
<dbReference type="EMBL" id="JALIEA010000017">
    <property type="protein sequence ID" value="MCJ7859246.1"/>
    <property type="molecule type" value="Genomic_DNA"/>
</dbReference>
<proteinExistence type="predicted"/>
<dbReference type="RefSeq" id="WP_244804976.1">
    <property type="nucleotide sequence ID" value="NZ_JALIEA010000017.1"/>
</dbReference>
<dbReference type="AlphaFoldDB" id="A0A9X1WQ65"/>
<evidence type="ECO:0000313" key="2">
    <source>
        <dbReference type="Proteomes" id="UP001139207"/>
    </source>
</evidence>
<gene>
    <name evidence="1" type="ORF">MUN33_11070</name>
</gene>
<evidence type="ECO:0000313" key="1">
    <source>
        <dbReference type="EMBL" id="MCJ7859246.1"/>
    </source>
</evidence>
<organism evidence="1 2">
    <name type="scientific">Corynebacterium kalidii</name>
    <dbReference type="NCBI Taxonomy" id="2931982"/>
    <lineage>
        <taxon>Bacteria</taxon>
        <taxon>Bacillati</taxon>
        <taxon>Actinomycetota</taxon>
        <taxon>Actinomycetes</taxon>
        <taxon>Mycobacteriales</taxon>
        <taxon>Corynebacteriaceae</taxon>
        <taxon>Corynebacterium</taxon>
    </lineage>
</organism>
<keyword evidence="2" id="KW-1185">Reference proteome</keyword>
<accession>A0A9X1WQ65</accession>
<comment type="caution">
    <text evidence="1">The sequence shown here is derived from an EMBL/GenBank/DDBJ whole genome shotgun (WGS) entry which is preliminary data.</text>
</comment>
<name>A0A9X1WQ65_9CORY</name>
<protein>
    <submittedName>
        <fullName evidence="1">Uncharacterized protein</fullName>
    </submittedName>
</protein>